<protein>
    <submittedName>
        <fullName evidence="1">Uncharacterized protein</fullName>
    </submittedName>
</protein>
<reference evidence="1" key="1">
    <citation type="journal article" date="2019" name="bioRxiv">
        <title>The Genome of the Zebra Mussel, Dreissena polymorpha: A Resource for Invasive Species Research.</title>
        <authorList>
            <person name="McCartney M.A."/>
            <person name="Auch B."/>
            <person name="Kono T."/>
            <person name="Mallez S."/>
            <person name="Zhang Y."/>
            <person name="Obille A."/>
            <person name="Becker A."/>
            <person name="Abrahante J.E."/>
            <person name="Garbe J."/>
            <person name="Badalamenti J.P."/>
            <person name="Herman A."/>
            <person name="Mangelson H."/>
            <person name="Liachko I."/>
            <person name="Sullivan S."/>
            <person name="Sone E.D."/>
            <person name="Koren S."/>
            <person name="Silverstein K.A.T."/>
            <person name="Beckman K.B."/>
            <person name="Gohl D.M."/>
        </authorList>
    </citation>
    <scope>NUCLEOTIDE SEQUENCE</scope>
    <source>
        <strain evidence="1">Duluth1</strain>
        <tissue evidence="1">Whole animal</tissue>
    </source>
</reference>
<sequence length="107" mass="12154">MGDKKTDFKNKAYIENYPTHHGGHENASYIHKEKNATSPGGHVFPLITTIFKLIQPLAKNVTLRKTAPPPGGHVFSLITTIFKLNQDIHKTNVLTKFHDNWDKKCNF</sequence>
<dbReference type="Proteomes" id="UP000828390">
    <property type="component" value="Unassembled WGS sequence"/>
</dbReference>
<comment type="caution">
    <text evidence="1">The sequence shown here is derived from an EMBL/GenBank/DDBJ whole genome shotgun (WGS) entry which is preliminary data.</text>
</comment>
<evidence type="ECO:0000313" key="1">
    <source>
        <dbReference type="EMBL" id="KAH3735636.1"/>
    </source>
</evidence>
<accession>A0A9D4D0K2</accession>
<reference evidence="1" key="2">
    <citation type="submission" date="2020-11" db="EMBL/GenBank/DDBJ databases">
        <authorList>
            <person name="McCartney M.A."/>
            <person name="Auch B."/>
            <person name="Kono T."/>
            <person name="Mallez S."/>
            <person name="Becker A."/>
            <person name="Gohl D.M."/>
            <person name="Silverstein K.A.T."/>
            <person name="Koren S."/>
            <person name="Bechman K.B."/>
            <person name="Herman A."/>
            <person name="Abrahante J.E."/>
            <person name="Garbe J."/>
        </authorList>
    </citation>
    <scope>NUCLEOTIDE SEQUENCE</scope>
    <source>
        <strain evidence="1">Duluth1</strain>
        <tissue evidence="1">Whole animal</tissue>
    </source>
</reference>
<keyword evidence="2" id="KW-1185">Reference proteome</keyword>
<organism evidence="1 2">
    <name type="scientific">Dreissena polymorpha</name>
    <name type="common">Zebra mussel</name>
    <name type="synonym">Mytilus polymorpha</name>
    <dbReference type="NCBI Taxonomy" id="45954"/>
    <lineage>
        <taxon>Eukaryota</taxon>
        <taxon>Metazoa</taxon>
        <taxon>Spiralia</taxon>
        <taxon>Lophotrochozoa</taxon>
        <taxon>Mollusca</taxon>
        <taxon>Bivalvia</taxon>
        <taxon>Autobranchia</taxon>
        <taxon>Heteroconchia</taxon>
        <taxon>Euheterodonta</taxon>
        <taxon>Imparidentia</taxon>
        <taxon>Neoheterodontei</taxon>
        <taxon>Myida</taxon>
        <taxon>Dreissenoidea</taxon>
        <taxon>Dreissenidae</taxon>
        <taxon>Dreissena</taxon>
    </lineage>
</organism>
<name>A0A9D4D0K2_DREPO</name>
<dbReference type="AlphaFoldDB" id="A0A9D4D0K2"/>
<gene>
    <name evidence="1" type="ORF">DPMN_042171</name>
</gene>
<dbReference type="EMBL" id="JAIWYP010000011">
    <property type="protein sequence ID" value="KAH3735636.1"/>
    <property type="molecule type" value="Genomic_DNA"/>
</dbReference>
<evidence type="ECO:0000313" key="2">
    <source>
        <dbReference type="Proteomes" id="UP000828390"/>
    </source>
</evidence>
<proteinExistence type="predicted"/>